<feature type="domain" description="PEP-utilising enzyme mobile" evidence="1">
    <location>
        <begin position="797"/>
        <end position="867"/>
    </location>
</feature>
<evidence type="ECO:0000313" key="3">
    <source>
        <dbReference type="EMBL" id="MCX2937023.1"/>
    </source>
</evidence>
<dbReference type="InterPro" id="IPR036291">
    <property type="entry name" value="NAD(P)-bd_dom_sf"/>
</dbReference>
<protein>
    <submittedName>
        <fullName evidence="3">NAD-dependent epimerase/dehydratase family protein</fullName>
    </submittedName>
</protein>
<dbReference type="EMBL" id="JAPJDO010000006">
    <property type="protein sequence ID" value="MCX2937023.1"/>
    <property type="molecule type" value="Genomic_DNA"/>
</dbReference>
<sequence length="890" mass="95889">MRVLVTGASGVFGRVICRDLVRRGADVVALARRAVDIPGVSAITGDIRDADAVERAMRGCDSVIHLAFLLAPLRSSKGVEDINIGGMRNVLQAMDSTGTSHLVFTSSALAYGPWPDNPEAIAEDHPLRPHPDVLYARHKAICEELIHRSGVPAVITRTCVVAGRDMDNYEFRFLAHPLLVAPTGAMRPWQFLHTDDVGRFHAQAVLGNHTGIVNVGPRDTGITIDEIADILGKPLIRLPFGALRSGADAAWRADLLELSPADLDGFRYMPTLDTTRLLDEWGYTPVHDSRSALADARAGVRAVTYLGTAQIQVPWRTPMPNHRWTRDHRPNDDHCVDPAPPGLRGEFDDYIDDRYPTLTTANVGEAFGGTLTPMSLVVGRDALRLAGAIQVEVLDMRDPEVAAAQRTLSIASVGHRLYTNLSVVHAMAAAMPGTNAREVDEHILGIPHVPGEKVNRGSAFTAIRSALGVPNAVMRMAGTRGRIAEIADRVQAMRLSHRELRELDANALMTLIDAARETTLDAWAYSTTTNLVASAAQALVRKVAPDIGLASMRGGPDGLASAALLAGVRHLVGLARARPHVELILRTEPAEDLIKRLDDVAPIFDAAFRKLIVDAGHRGPGETELANSMYSDRPEQLIHVVRKALDVPTRPNSLPPELSGVARRAVGLLNGAVRRRERSKDVAMRSTHLLRLALREIGRRQVDAGVFGEVGDVFYLTPEEIAVPELFAHRVADRRAERGRLSALQLPPMFTLNWEPLNTMDDSGSVDGVLAGIGASPGIARGPVRVVHSTDEVDDIEAGAVLVVHVTDVGWTPLFGCVAAVVTDVGGLHSHAAIVAREFGVPCVVGTSSATLDLHDGAVVEVDGTRGTVTYVGRHRYSEPPSTLNSTPFT</sequence>
<feature type="domain" description="NAD-dependent epimerase/dehydratase" evidence="2">
    <location>
        <begin position="3"/>
        <end position="216"/>
    </location>
</feature>
<dbReference type="InterPro" id="IPR036637">
    <property type="entry name" value="Phosphohistidine_dom_sf"/>
</dbReference>
<dbReference type="Proteomes" id="UP001300745">
    <property type="component" value="Unassembled WGS sequence"/>
</dbReference>
<evidence type="ECO:0000259" key="1">
    <source>
        <dbReference type="Pfam" id="PF00391"/>
    </source>
</evidence>
<accession>A0ABT3SBX3</accession>
<reference evidence="3 4" key="1">
    <citation type="submission" date="2022-11" db="EMBL/GenBank/DDBJ databases">
        <title>Mycobacterium sp. nov.</title>
        <authorList>
            <person name="Papic B."/>
            <person name="Spicic S."/>
            <person name="Duvnjak S."/>
        </authorList>
    </citation>
    <scope>NUCLEOTIDE SEQUENCE [LARGE SCALE GENOMIC DNA]</scope>
    <source>
        <strain evidence="3 4">CVI_P4</strain>
    </source>
</reference>
<dbReference type="InterPro" id="IPR001509">
    <property type="entry name" value="Epimerase_deHydtase"/>
</dbReference>
<dbReference type="Gene3D" id="3.40.50.720">
    <property type="entry name" value="NAD(P)-binding Rossmann-like Domain"/>
    <property type="match status" value="1"/>
</dbReference>
<keyword evidence="4" id="KW-1185">Reference proteome</keyword>
<name>A0ABT3SBX3_9MYCO</name>
<dbReference type="Pfam" id="PF00391">
    <property type="entry name" value="PEP-utilizers"/>
    <property type="match status" value="1"/>
</dbReference>
<dbReference type="InterPro" id="IPR051549">
    <property type="entry name" value="PEP_Utilizing_Enz"/>
</dbReference>
<proteinExistence type="predicted"/>
<comment type="caution">
    <text evidence="3">The sequence shown here is derived from an EMBL/GenBank/DDBJ whole genome shotgun (WGS) entry which is preliminary data.</text>
</comment>
<dbReference type="Gene3D" id="3.50.30.10">
    <property type="entry name" value="Phosphohistidine domain"/>
    <property type="match status" value="1"/>
</dbReference>
<dbReference type="SUPFAM" id="SSF51735">
    <property type="entry name" value="NAD(P)-binding Rossmann-fold domains"/>
    <property type="match status" value="1"/>
</dbReference>
<dbReference type="InterPro" id="IPR008279">
    <property type="entry name" value="PEP-util_enz_mobile_dom"/>
</dbReference>
<evidence type="ECO:0000313" key="4">
    <source>
        <dbReference type="Proteomes" id="UP001300745"/>
    </source>
</evidence>
<dbReference type="RefSeq" id="WP_265996586.1">
    <property type="nucleotide sequence ID" value="NZ_JAPJDN010000006.1"/>
</dbReference>
<dbReference type="PANTHER" id="PTHR43615:SF1">
    <property type="entry name" value="PPDK_N DOMAIN-CONTAINING PROTEIN"/>
    <property type="match status" value="1"/>
</dbReference>
<evidence type="ECO:0000259" key="2">
    <source>
        <dbReference type="Pfam" id="PF01370"/>
    </source>
</evidence>
<organism evidence="3 4">
    <name type="scientific">Mycobacterium pinniadriaticum</name>
    <dbReference type="NCBI Taxonomy" id="2994102"/>
    <lineage>
        <taxon>Bacteria</taxon>
        <taxon>Bacillati</taxon>
        <taxon>Actinomycetota</taxon>
        <taxon>Actinomycetes</taxon>
        <taxon>Mycobacteriales</taxon>
        <taxon>Mycobacteriaceae</taxon>
        <taxon>Mycobacterium</taxon>
    </lineage>
</organism>
<dbReference type="Pfam" id="PF01370">
    <property type="entry name" value="Epimerase"/>
    <property type="match status" value="1"/>
</dbReference>
<dbReference type="SUPFAM" id="SSF52009">
    <property type="entry name" value="Phosphohistidine domain"/>
    <property type="match status" value="1"/>
</dbReference>
<dbReference type="PANTHER" id="PTHR43615">
    <property type="entry name" value="PHOSPHOENOLPYRUVATE SYNTHASE-RELATED"/>
    <property type="match status" value="1"/>
</dbReference>
<gene>
    <name evidence="3" type="ORF">ORI27_09945</name>
</gene>